<gene>
    <name evidence="7" type="ORF">SAMN05216352_10318</name>
</gene>
<dbReference type="Gene3D" id="3.30.1220.10">
    <property type="entry name" value="CobW-like, C-terminal domain"/>
    <property type="match status" value="1"/>
</dbReference>
<dbReference type="AlphaFoldDB" id="A0A1G8FNC0"/>
<keyword evidence="8" id="KW-1185">Reference proteome</keyword>
<dbReference type="EMBL" id="FNDU01000003">
    <property type="protein sequence ID" value="SDH83635.1"/>
    <property type="molecule type" value="Genomic_DNA"/>
</dbReference>
<dbReference type="CDD" id="cd03112">
    <property type="entry name" value="CobW-like"/>
    <property type="match status" value="1"/>
</dbReference>
<dbReference type="InterPro" id="IPR027417">
    <property type="entry name" value="P-loop_NTPase"/>
</dbReference>
<protein>
    <submittedName>
        <fullName evidence="7">GTPase, G3E family</fullName>
    </submittedName>
</protein>
<evidence type="ECO:0000256" key="3">
    <source>
        <dbReference type="ARBA" id="ARBA00023186"/>
    </source>
</evidence>
<dbReference type="InterPro" id="IPR003495">
    <property type="entry name" value="CobW/HypB/UreG_nucleotide-bd"/>
</dbReference>
<dbReference type="Gene3D" id="3.40.50.300">
    <property type="entry name" value="P-loop containing nucleotide triphosphate hydrolases"/>
    <property type="match status" value="1"/>
</dbReference>
<dbReference type="SUPFAM" id="SSF52540">
    <property type="entry name" value="P-loop containing nucleoside triphosphate hydrolases"/>
    <property type="match status" value="1"/>
</dbReference>
<accession>A0A1G8FNC0</accession>
<evidence type="ECO:0000256" key="5">
    <source>
        <dbReference type="ARBA" id="ARBA00049117"/>
    </source>
</evidence>
<comment type="catalytic activity">
    <reaction evidence="5">
        <text>GTP + H2O = GDP + phosphate + H(+)</text>
        <dbReference type="Rhea" id="RHEA:19669"/>
        <dbReference type="ChEBI" id="CHEBI:15377"/>
        <dbReference type="ChEBI" id="CHEBI:15378"/>
        <dbReference type="ChEBI" id="CHEBI:37565"/>
        <dbReference type="ChEBI" id="CHEBI:43474"/>
        <dbReference type="ChEBI" id="CHEBI:58189"/>
    </reaction>
    <physiologicalReaction direction="left-to-right" evidence="5">
        <dbReference type="Rhea" id="RHEA:19670"/>
    </physiologicalReaction>
</comment>
<evidence type="ECO:0000259" key="6">
    <source>
        <dbReference type="SMART" id="SM00833"/>
    </source>
</evidence>
<feature type="domain" description="CobW C-terminal" evidence="6">
    <location>
        <begin position="217"/>
        <end position="304"/>
    </location>
</feature>
<dbReference type="SMART" id="SM00833">
    <property type="entry name" value="CobW_C"/>
    <property type="match status" value="1"/>
</dbReference>
<name>A0A1G8FNC0_9BACI</name>
<keyword evidence="2" id="KW-0378">Hydrolase</keyword>
<keyword evidence="1" id="KW-0547">Nucleotide-binding</keyword>
<evidence type="ECO:0000256" key="2">
    <source>
        <dbReference type="ARBA" id="ARBA00022801"/>
    </source>
</evidence>
<dbReference type="STRING" id="930129.SAMN05216352_10318"/>
<evidence type="ECO:0000313" key="8">
    <source>
        <dbReference type="Proteomes" id="UP000199017"/>
    </source>
</evidence>
<evidence type="ECO:0000256" key="1">
    <source>
        <dbReference type="ARBA" id="ARBA00022741"/>
    </source>
</evidence>
<reference evidence="7 8" key="1">
    <citation type="submission" date="2016-10" db="EMBL/GenBank/DDBJ databases">
        <authorList>
            <person name="de Groot N.N."/>
        </authorList>
    </citation>
    <scope>NUCLEOTIDE SEQUENCE [LARGE SCALE GENOMIC DNA]</scope>
    <source>
        <strain evidence="8">P4B,CCM 7963,CECT 7998,DSM 25260,IBRC-M 10614,KCTC 13821</strain>
    </source>
</reference>
<dbReference type="GO" id="GO:0000166">
    <property type="term" value="F:nucleotide binding"/>
    <property type="evidence" value="ECO:0007669"/>
    <property type="project" value="UniProtKB-KW"/>
</dbReference>
<proteinExistence type="inferred from homology"/>
<dbReference type="RefSeq" id="WP_091582180.1">
    <property type="nucleotide sequence ID" value="NZ_FNDU01000003.1"/>
</dbReference>
<dbReference type="InterPro" id="IPR036627">
    <property type="entry name" value="CobW-likC_sf"/>
</dbReference>
<dbReference type="InterPro" id="IPR011629">
    <property type="entry name" value="CobW-like_C"/>
</dbReference>
<sequence>MANKIDIYILSGFLGSGKSTLLARLLEFEQYQGRKLGVIMNEMGEKSIDSAIVPGDVTLKELLNGCICCSLQGTLSSQMKDMADTYELDAIYIESTGAAHLIEVVDACTHLSIVHNVDLKGIVTVVNAKQWLEGRMSGKLKKLLKEQVKHADAIIVNKIDTIDEIEKDGLMEGIRTINPEAVRIPAVFADIDLSRLQSIKRKHTSQEHTHEHYHLHLHTFTVSVKNPVNRIQLEKKLMEVSGQLYRAKGFVRLDETPGLHLFNYSYGVTMYERCRQQKDYTTELVFIGENLNEEQIKTTVSECQTNE</sequence>
<dbReference type="PANTHER" id="PTHR13748">
    <property type="entry name" value="COBW-RELATED"/>
    <property type="match status" value="1"/>
</dbReference>
<keyword evidence="3" id="KW-0143">Chaperone</keyword>
<organism evidence="7 8">
    <name type="scientific">Alteribacillus bidgolensis</name>
    <dbReference type="NCBI Taxonomy" id="930129"/>
    <lineage>
        <taxon>Bacteria</taxon>
        <taxon>Bacillati</taxon>
        <taxon>Bacillota</taxon>
        <taxon>Bacilli</taxon>
        <taxon>Bacillales</taxon>
        <taxon>Bacillaceae</taxon>
        <taxon>Alteribacillus</taxon>
    </lineage>
</organism>
<dbReference type="GO" id="GO:0005737">
    <property type="term" value="C:cytoplasm"/>
    <property type="evidence" value="ECO:0007669"/>
    <property type="project" value="TreeGrafter"/>
</dbReference>
<dbReference type="GO" id="GO:0016787">
    <property type="term" value="F:hydrolase activity"/>
    <property type="evidence" value="ECO:0007669"/>
    <property type="project" value="UniProtKB-KW"/>
</dbReference>
<dbReference type="PANTHER" id="PTHR13748:SF62">
    <property type="entry name" value="COBW DOMAIN-CONTAINING PROTEIN"/>
    <property type="match status" value="1"/>
</dbReference>
<comment type="similarity">
    <text evidence="4">Belongs to the SIMIBI class G3E GTPase family. ZNG1 subfamily.</text>
</comment>
<evidence type="ECO:0000313" key="7">
    <source>
        <dbReference type="EMBL" id="SDH83635.1"/>
    </source>
</evidence>
<evidence type="ECO:0000256" key="4">
    <source>
        <dbReference type="ARBA" id="ARBA00034320"/>
    </source>
</evidence>
<dbReference type="Pfam" id="PF02492">
    <property type="entry name" value="cobW"/>
    <property type="match status" value="1"/>
</dbReference>
<dbReference type="InterPro" id="IPR051316">
    <property type="entry name" value="Zinc-reg_GTPase_activator"/>
</dbReference>
<dbReference type="Proteomes" id="UP000199017">
    <property type="component" value="Unassembled WGS sequence"/>
</dbReference>
<dbReference type="Pfam" id="PF07683">
    <property type="entry name" value="CobW_C"/>
    <property type="match status" value="1"/>
</dbReference>
<dbReference type="SUPFAM" id="SSF90002">
    <property type="entry name" value="Hypothetical protein YjiA, C-terminal domain"/>
    <property type="match status" value="1"/>
</dbReference>
<dbReference type="OrthoDB" id="9808822at2"/>